<reference evidence="1" key="1">
    <citation type="journal article" date="2020" name="Fungal Divers.">
        <title>Resolving the Mortierellaceae phylogeny through synthesis of multi-gene phylogenetics and phylogenomics.</title>
        <authorList>
            <person name="Vandepol N."/>
            <person name="Liber J."/>
            <person name="Desiro A."/>
            <person name="Na H."/>
            <person name="Kennedy M."/>
            <person name="Barry K."/>
            <person name="Grigoriev I.V."/>
            <person name="Miller A.N."/>
            <person name="O'Donnell K."/>
            <person name="Stajich J.E."/>
            <person name="Bonito G."/>
        </authorList>
    </citation>
    <scope>NUCLEOTIDE SEQUENCE</scope>
    <source>
        <strain evidence="1">REB-010B</strain>
    </source>
</reference>
<dbReference type="OrthoDB" id="2307745at2759"/>
<sequence length="115" mass="13123">MDTIHFPDTRLVRVGSQVTQIATFIGDGKHENAAKLELSIDAQKLLQSIIWATIASPPPESTVHLNHDEFSLTITQRPWRLTSKYDILIDGETMEPTPYKLWFTLHPSPESQQQR</sequence>
<name>A0A9P6R9J3_9FUNG</name>
<gene>
    <name evidence="1" type="ORF">BGZ99_008496</name>
</gene>
<dbReference type="Proteomes" id="UP000738325">
    <property type="component" value="Unassembled WGS sequence"/>
</dbReference>
<comment type="caution">
    <text evidence="1">The sequence shown here is derived from an EMBL/GenBank/DDBJ whole genome shotgun (WGS) entry which is preliminary data.</text>
</comment>
<proteinExistence type="predicted"/>
<evidence type="ECO:0000313" key="1">
    <source>
        <dbReference type="EMBL" id="KAG0313921.1"/>
    </source>
</evidence>
<organism evidence="1 2">
    <name type="scientific">Dissophora globulifera</name>
    <dbReference type="NCBI Taxonomy" id="979702"/>
    <lineage>
        <taxon>Eukaryota</taxon>
        <taxon>Fungi</taxon>
        <taxon>Fungi incertae sedis</taxon>
        <taxon>Mucoromycota</taxon>
        <taxon>Mortierellomycotina</taxon>
        <taxon>Mortierellomycetes</taxon>
        <taxon>Mortierellales</taxon>
        <taxon>Mortierellaceae</taxon>
        <taxon>Dissophora</taxon>
    </lineage>
</organism>
<keyword evidence="2" id="KW-1185">Reference proteome</keyword>
<dbReference type="EMBL" id="JAAAIP010000660">
    <property type="protein sequence ID" value="KAG0313921.1"/>
    <property type="molecule type" value="Genomic_DNA"/>
</dbReference>
<protein>
    <submittedName>
        <fullName evidence="1">Uncharacterized protein</fullName>
    </submittedName>
</protein>
<evidence type="ECO:0000313" key="2">
    <source>
        <dbReference type="Proteomes" id="UP000738325"/>
    </source>
</evidence>
<dbReference type="AlphaFoldDB" id="A0A9P6R9J3"/>
<accession>A0A9P6R9J3</accession>